<protein>
    <submittedName>
        <fullName evidence="1">Uncharacterized protein</fullName>
    </submittedName>
</protein>
<reference evidence="1 2" key="1">
    <citation type="journal article" date="2019" name="J. Hered.">
        <title>An Improved Genome Assembly for Drosophila navojoa, the Basal Species in the mojavensis Cluster.</title>
        <authorList>
            <person name="Vanderlinde T."/>
            <person name="Dupim E.G."/>
            <person name="Nazario-Yepiz N.O."/>
            <person name="Carvalho A.B."/>
        </authorList>
    </citation>
    <scope>NUCLEOTIDE SEQUENCE [LARGE SCALE GENOMIC DNA]</scope>
    <source>
        <strain evidence="1">Navoj_Jal97</strain>
        <tissue evidence="1">Whole organism</tissue>
    </source>
</reference>
<dbReference type="EMBL" id="LSRL02000027">
    <property type="protein sequence ID" value="TDG49010.1"/>
    <property type="molecule type" value="Genomic_DNA"/>
</dbReference>
<name>A0A484BLU9_DRONA</name>
<sequence>MRPPVGTLQARTHFDAMTNVDMLLPASPAATAAAAPPTICTTHIKIKIKEDDDFDFEFDYHFDFEFDFECEFELSS</sequence>
<keyword evidence="2" id="KW-1185">Reference proteome</keyword>
<accession>A0A484BLU9</accession>
<dbReference type="AlphaFoldDB" id="A0A484BLU9"/>
<gene>
    <name evidence="1" type="ORF">AWZ03_004495</name>
</gene>
<evidence type="ECO:0000313" key="2">
    <source>
        <dbReference type="Proteomes" id="UP000295192"/>
    </source>
</evidence>
<organism evidence="1 2">
    <name type="scientific">Drosophila navojoa</name>
    <name type="common">Fruit fly</name>
    <dbReference type="NCBI Taxonomy" id="7232"/>
    <lineage>
        <taxon>Eukaryota</taxon>
        <taxon>Metazoa</taxon>
        <taxon>Ecdysozoa</taxon>
        <taxon>Arthropoda</taxon>
        <taxon>Hexapoda</taxon>
        <taxon>Insecta</taxon>
        <taxon>Pterygota</taxon>
        <taxon>Neoptera</taxon>
        <taxon>Endopterygota</taxon>
        <taxon>Diptera</taxon>
        <taxon>Brachycera</taxon>
        <taxon>Muscomorpha</taxon>
        <taxon>Ephydroidea</taxon>
        <taxon>Drosophilidae</taxon>
        <taxon>Drosophila</taxon>
    </lineage>
</organism>
<proteinExistence type="predicted"/>
<dbReference type="Proteomes" id="UP000295192">
    <property type="component" value="Unassembled WGS sequence"/>
</dbReference>
<evidence type="ECO:0000313" key="1">
    <source>
        <dbReference type="EMBL" id="TDG49010.1"/>
    </source>
</evidence>
<comment type="caution">
    <text evidence="1">The sequence shown here is derived from an EMBL/GenBank/DDBJ whole genome shotgun (WGS) entry which is preliminary data.</text>
</comment>